<dbReference type="EMBL" id="NGUO01000004">
    <property type="protein sequence ID" value="OWS72221.1"/>
    <property type="molecule type" value="Genomic_DNA"/>
</dbReference>
<dbReference type="InterPro" id="IPR015424">
    <property type="entry name" value="PyrdxlP-dep_Trfase"/>
</dbReference>
<keyword evidence="3 5" id="KW-0663">Pyridoxal phosphate</keyword>
<protein>
    <submittedName>
        <fullName evidence="7">Serine--glyoxylate aminotransferase</fullName>
    </submittedName>
</protein>
<evidence type="ECO:0000313" key="7">
    <source>
        <dbReference type="EMBL" id="OWS72221.1"/>
    </source>
</evidence>
<dbReference type="FunFam" id="3.40.640.10:FF:000054">
    <property type="entry name" value="Serine--glyoxylate aminotransferase"/>
    <property type="match status" value="1"/>
</dbReference>
<name>A0A254Q5W8_9BURK</name>
<dbReference type="PIRSF" id="PIRSF000524">
    <property type="entry name" value="SPT"/>
    <property type="match status" value="1"/>
</dbReference>
<comment type="similarity">
    <text evidence="2">Belongs to the class-V pyridoxal-phosphate-dependent aminotransferase family.</text>
</comment>
<dbReference type="InterPro" id="IPR015422">
    <property type="entry name" value="PyrdxlP-dep_Trfase_small"/>
</dbReference>
<dbReference type="SUPFAM" id="SSF53383">
    <property type="entry name" value="PLP-dependent transferases"/>
    <property type="match status" value="1"/>
</dbReference>
<dbReference type="Proteomes" id="UP000198104">
    <property type="component" value="Unassembled WGS sequence"/>
</dbReference>
<evidence type="ECO:0000313" key="8">
    <source>
        <dbReference type="Proteomes" id="UP000198104"/>
    </source>
</evidence>
<dbReference type="Pfam" id="PF00266">
    <property type="entry name" value="Aminotran_5"/>
    <property type="match status" value="1"/>
</dbReference>
<feature type="binding site" evidence="4">
    <location>
        <position position="351"/>
    </location>
    <ligand>
        <name>substrate</name>
    </ligand>
</feature>
<proteinExistence type="inferred from homology"/>
<accession>A0A254Q5W8</accession>
<dbReference type="Gene3D" id="3.40.640.10">
    <property type="entry name" value="Type I PLP-dependent aspartate aminotransferase-like (Major domain)"/>
    <property type="match status" value="1"/>
</dbReference>
<dbReference type="RefSeq" id="WP_088526895.1">
    <property type="nucleotide sequence ID" value="NZ_NGUO01000004.1"/>
</dbReference>
<comment type="cofactor">
    <cofactor evidence="1 5">
        <name>pyridoxal 5'-phosphate</name>
        <dbReference type="ChEBI" id="CHEBI:597326"/>
    </cofactor>
</comment>
<dbReference type="GO" id="GO:0019265">
    <property type="term" value="P:glycine biosynthetic process, by transamination of glyoxylate"/>
    <property type="evidence" value="ECO:0007669"/>
    <property type="project" value="TreeGrafter"/>
</dbReference>
<evidence type="ECO:0000256" key="5">
    <source>
        <dbReference type="PIRSR" id="PIRSR000524-50"/>
    </source>
</evidence>
<dbReference type="GO" id="GO:0008453">
    <property type="term" value="F:alanine-glyoxylate transaminase activity"/>
    <property type="evidence" value="ECO:0007669"/>
    <property type="project" value="TreeGrafter"/>
</dbReference>
<feature type="domain" description="Aminotransferase class V" evidence="6">
    <location>
        <begin position="50"/>
        <end position="298"/>
    </location>
</feature>
<dbReference type="GO" id="GO:0004760">
    <property type="term" value="F:L-serine-pyruvate transaminase activity"/>
    <property type="evidence" value="ECO:0007669"/>
    <property type="project" value="TreeGrafter"/>
</dbReference>
<dbReference type="InterPro" id="IPR000192">
    <property type="entry name" value="Aminotrans_V_dom"/>
</dbReference>
<dbReference type="InterPro" id="IPR024169">
    <property type="entry name" value="SP_NH2Trfase/AEP_transaminase"/>
</dbReference>
<sequence length="394" mass="42762">MLKLDNHLSGRHFLHIPGPSPVPSRILRAISYQTIDHRGPEFGEFGLKVLDGIKKIFKTEQPVIIYSASGTGSWEGALVNVLNTGDKVLFYETGHFANLWRALAKRIGIEVEVVGKAGQDTWRWGVDASVIEERLRKDTQHEIKAVCVVHNETSTGMTSNIAAVRKAIDDAKHPALLLVDSVSGLGSADYCHDTWGADVTVSGSQKGLMLPPGIGFNALSPKAIEASKRSTIPKAYLAWDEILESNKTGYWPTTPSTNLMYGLHEAIDMMQTEGLDTIFARHQRLAEACRRAVAAWGLENQCLDATAYSPVLTAIVVPEGMDADVLRKHALEKFNLSLGTGLGKLKGKIFRIGHLGDCNELSLMAALSGVEMSLGAMGYKPKASGVVAAQDYLK</sequence>
<dbReference type="Gene3D" id="3.90.1150.10">
    <property type="entry name" value="Aspartate Aminotransferase, domain 1"/>
    <property type="match status" value="1"/>
</dbReference>
<evidence type="ECO:0000259" key="6">
    <source>
        <dbReference type="Pfam" id="PF00266"/>
    </source>
</evidence>
<keyword evidence="7" id="KW-0032">Aminotransferase</keyword>
<dbReference type="PANTHER" id="PTHR21152:SF40">
    <property type="entry name" value="ALANINE--GLYOXYLATE AMINOTRANSFERASE"/>
    <property type="match status" value="1"/>
</dbReference>
<dbReference type="FunFam" id="3.90.1150.10:FF:000031">
    <property type="entry name" value="Serine--glyoxylate aminotransferase"/>
    <property type="match status" value="1"/>
</dbReference>
<dbReference type="OrthoDB" id="9766472at2"/>
<organism evidence="7 8">
    <name type="scientific">Polynucleobacter aenigmaticus</name>
    <dbReference type="NCBI Taxonomy" id="1743164"/>
    <lineage>
        <taxon>Bacteria</taxon>
        <taxon>Pseudomonadati</taxon>
        <taxon>Pseudomonadota</taxon>
        <taxon>Betaproteobacteria</taxon>
        <taxon>Burkholderiales</taxon>
        <taxon>Burkholderiaceae</taxon>
        <taxon>Polynucleobacter</taxon>
    </lineage>
</organism>
<evidence type="ECO:0000256" key="3">
    <source>
        <dbReference type="ARBA" id="ARBA00022898"/>
    </source>
</evidence>
<evidence type="ECO:0000256" key="4">
    <source>
        <dbReference type="PIRSR" id="PIRSR000524-1"/>
    </source>
</evidence>
<feature type="modified residue" description="N6-(pyridoxal phosphate)lysine" evidence="5">
    <location>
        <position position="206"/>
    </location>
</feature>
<dbReference type="AlphaFoldDB" id="A0A254Q5W8"/>
<reference evidence="7 8" key="1">
    <citation type="submission" date="2017-05" db="EMBL/GenBank/DDBJ databases">
        <title>Polynucleobacter sp. MWH-K35W1 isolated from the permanently anoxic monimolimnion of a meromictic lake.</title>
        <authorList>
            <person name="Hahn M.W."/>
        </authorList>
    </citation>
    <scope>NUCLEOTIDE SEQUENCE [LARGE SCALE GENOMIC DNA]</scope>
    <source>
        <strain evidence="7 8">MWH-K35W1</strain>
    </source>
</reference>
<evidence type="ECO:0000256" key="2">
    <source>
        <dbReference type="ARBA" id="ARBA00009236"/>
    </source>
</evidence>
<dbReference type="InterPro" id="IPR015421">
    <property type="entry name" value="PyrdxlP-dep_Trfase_major"/>
</dbReference>
<evidence type="ECO:0000256" key="1">
    <source>
        <dbReference type="ARBA" id="ARBA00001933"/>
    </source>
</evidence>
<comment type="caution">
    <text evidence="7">The sequence shown here is derived from an EMBL/GenBank/DDBJ whole genome shotgun (WGS) entry which is preliminary data.</text>
</comment>
<keyword evidence="7" id="KW-0808">Transferase</keyword>
<keyword evidence="8" id="KW-1185">Reference proteome</keyword>
<gene>
    <name evidence="7" type="ORF">CBI30_03250</name>
</gene>
<dbReference type="PANTHER" id="PTHR21152">
    <property type="entry name" value="AMINOTRANSFERASE CLASS V"/>
    <property type="match status" value="1"/>
</dbReference>